<dbReference type="GO" id="GO:0005840">
    <property type="term" value="C:ribosome"/>
    <property type="evidence" value="ECO:0007669"/>
    <property type="project" value="InterPro"/>
</dbReference>
<dbReference type="InterPro" id="IPR036920">
    <property type="entry name" value="Ribosomal_uL16_sf"/>
</dbReference>
<dbReference type="KEGG" id="cqu:CpipJ_CPIJ018417"/>
<dbReference type="VEuPathDB" id="VectorBase:CPIJ018417"/>
<accession>B0XFV8</accession>
<dbReference type="InterPro" id="IPR001197">
    <property type="entry name" value="Ribosomal_uL16_euk_arch"/>
</dbReference>
<organism>
    <name type="scientific">Culex quinquefasciatus</name>
    <name type="common">Southern house mosquito</name>
    <name type="synonym">Culex pungens</name>
    <dbReference type="NCBI Taxonomy" id="7176"/>
    <lineage>
        <taxon>Eukaryota</taxon>
        <taxon>Metazoa</taxon>
        <taxon>Ecdysozoa</taxon>
        <taxon>Arthropoda</taxon>
        <taxon>Hexapoda</taxon>
        <taxon>Insecta</taxon>
        <taxon>Pterygota</taxon>
        <taxon>Neoptera</taxon>
        <taxon>Endopterygota</taxon>
        <taxon>Diptera</taxon>
        <taxon>Nematocera</taxon>
        <taxon>Culicoidea</taxon>
        <taxon>Culicidae</taxon>
        <taxon>Culicinae</taxon>
        <taxon>Culicini</taxon>
        <taxon>Culex</taxon>
        <taxon>Culex</taxon>
    </lineage>
</organism>
<dbReference type="Gene3D" id="3.90.1170.10">
    <property type="entry name" value="Ribosomal protein L10e/L16"/>
    <property type="match status" value="2"/>
</dbReference>
<protein>
    <recommendedName>
        <fullName evidence="4">60S ribosomal protein L10</fullName>
    </recommendedName>
</protein>
<keyword evidence="3" id="KW-1185">Reference proteome</keyword>
<dbReference type="GO" id="GO:0003735">
    <property type="term" value="F:structural constituent of ribosome"/>
    <property type="evidence" value="ECO:0007669"/>
    <property type="project" value="InterPro"/>
</dbReference>
<dbReference type="eggNOG" id="KOG0857">
    <property type="taxonomic scope" value="Eukaryota"/>
</dbReference>
<evidence type="ECO:0000313" key="3">
    <source>
        <dbReference type="Proteomes" id="UP000002320"/>
    </source>
</evidence>
<gene>
    <name evidence="2" type="primary">6052239</name>
    <name evidence="1" type="ORF">CpipJ_CPIJ018417</name>
</gene>
<dbReference type="PANTHER" id="PTHR11726">
    <property type="entry name" value="60S RIBOSOMAL PROTEIN L10"/>
    <property type="match status" value="1"/>
</dbReference>
<dbReference type="SUPFAM" id="SSF54686">
    <property type="entry name" value="Ribosomal protein L16p/L10e"/>
    <property type="match status" value="1"/>
</dbReference>
<dbReference type="STRING" id="7176.B0XFV8"/>
<evidence type="ECO:0000313" key="2">
    <source>
        <dbReference type="EnsemblMetazoa" id="CPIJ018417-PA"/>
    </source>
</evidence>
<reference evidence="2" key="2">
    <citation type="submission" date="2021-02" db="UniProtKB">
        <authorList>
            <consortium name="EnsemblMetazoa"/>
        </authorList>
    </citation>
    <scope>IDENTIFICATION</scope>
    <source>
        <strain evidence="2">JHB</strain>
    </source>
</reference>
<proteinExistence type="predicted"/>
<dbReference type="Gene3D" id="3.30.60.300">
    <property type="match status" value="1"/>
</dbReference>
<dbReference type="OrthoDB" id="10258869at2759"/>
<evidence type="ECO:0000313" key="1">
    <source>
        <dbReference type="EMBL" id="EDS27077.1"/>
    </source>
</evidence>
<dbReference type="HOGENOM" id="CLU_1367429_0_0_1"/>
<dbReference type="EMBL" id="DS232966">
    <property type="protein sequence ID" value="EDS27077.1"/>
    <property type="molecule type" value="Genomic_DNA"/>
</dbReference>
<evidence type="ECO:0008006" key="4">
    <source>
        <dbReference type="Google" id="ProtNLM"/>
    </source>
</evidence>
<dbReference type="InParanoid" id="B0XFV8"/>
<dbReference type="EnsemblMetazoa" id="CPIJ018417-RA">
    <property type="protein sequence ID" value="CPIJ018417-PA"/>
    <property type="gene ID" value="CPIJ018417"/>
</dbReference>
<dbReference type="VEuPathDB" id="VectorBase:CQUJHB000366"/>
<dbReference type="Proteomes" id="UP000002320">
    <property type="component" value="Unassembled WGS sequence"/>
</dbReference>
<dbReference type="GO" id="GO:0006412">
    <property type="term" value="P:translation"/>
    <property type="evidence" value="ECO:0007669"/>
    <property type="project" value="InterPro"/>
</dbReference>
<sequence>MRKSWLHFASQPRFCRGVLDAKIRFFDLGRKKTLVEDFPQRVHLASSCPRKRSRRPAFAATNTWSSSAARTSSTSAPFRQQVVEALLRDKFKFPGRQKIFISKKWGFTKYDRYQYQVYWDEGRLVNDGCGDHGPLKKWETHDRAQLALLHHVLRGVEIHLRGQHAYEVLVDGGVISFGHKHLGKINVLGCLSICSRGGSW</sequence>
<dbReference type="AlphaFoldDB" id="B0XFV8"/>
<name>B0XFV8_CULQU</name>
<reference evidence="1" key="1">
    <citation type="submission" date="2007-03" db="EMBL/GenBank/DDBJ databases">
        <title>Annotation of Culex pipiens quinquefasciatus.</title>
        <authorList>
            <consortium name="The Broad Institute Genome Sequencing Platform"/>
            <person name="Atkinson P.W."/>
            <person name="Hemingway J."/>
            <person name="Christensen B.M."/>
            <person name="Higgs S."/>
            <person name="Kodira C."/>
            <person name="Hannick L."/>
            <person name="Megy K."/>
            <person name="O'Leary S."/>
            <person name="Pearson M."/>
            <person name="Haas B.J."/>
            <person name="Mauceli E."/>
            <person name="Wortman J.R."/>
            <person name="Lee N.H."/>
            <person name="Guigo R."/>
            <person name="Stanke M."/>
            <person name="Alvarado L."/>
            <person name="Amedeo P."/>
            <person name="Antoine C.H."/>
            <person name="Arensburger P."/>
            <person name="Bidwell S.L."/>
            <person name="Crawford M."/>
            <person name="Camaro F."/>
            <person name="Devon K."/>
            <person name="Engels R."/>
            <person name="Hammond M."/>
            <person name="Howarth C."/>
            <person name="Koehrsen M."/>
            <person name="Lawson D."/>
            <person name="Montgomery P."/>
            <person name="Nene V."/>
            <person name="Nusbaum C."/>
            <person name="Puiu D."/>
            <person name="Romero-Severson J."/>
            <person name="Severson D.W."/>
            <person name="Shumway M."/>
            <person name="Sisk P."/>
            <person name="Stolte C."/>
            <person name="Zeng Q."/>
            <person name="Eisenstadt E."/>
            <person name="Fraser-Liggett C."/>
            <person name="Strausberg R."/>
            <person name="Galagan J."/>
            <person name="Birren B."/>
            <person name="Collins F.H."/>
        </authorList>
    </citation>
    <scope>NUCLEOTIDE SEQUENCE [LARGE SCALE GENOMIC DNA]</scope>
    <source>
        <strain evidence="1">JHB</strain>
    </source>
</reference>